<reference evidence="2 3" key="1">
    <citation type="submission" date="2017-04" db="EMBL/GenBank/DDBJ databases">
        <title>Genome Sequence of the Model Brown-Rot Fungus Postia placenta SB12.</title>
        <authorList>
            <consortium name="DOE Joint Genome Institute"/>
            <person name="Gaskell J."/>
            <person name="Kersten P."/>
            <person name="Larrondo L.F."/>
            <person name="Canessa P."/>
            <person name="Martinez D."/>
            <person name="Hibbett D."/>
            <person name="Schmoll M."/>
            <person name="Kubicek C.P."/>
            <person name="Martinez A.T."/>
            <person name="Yadav J."/>
            <person name="Master E."/>
            <person name="Magnuson J.K."/>
            <person name="James T."/>
            <person name="Yaver D."/>
            <person name="Berka R."/>
            <person name="Labutti K."/>
            <person name="Lipzen A."/>
            <person name="Aerts A."/>
            <person name="Barry K."/>
            <person name="Henrissat B."/>
            <person name="Blanchette R."/>
            <person name="Grigoriev I."/>
            <person name="Cullen D."/>
        </authorList>
    </citation>
    <scope>NUCLEOTIDE SEQUENCE [LARGE SCALE GENOMIC DNA]</scope>
    <source>
        <strain evidence="2 3">MAD-698-R-SB12</strain>
    </source>
</reference>
<evidence type="ECO:0000313" key="2">
    <source>
        <dbReference type="EMBL" id="OSX62481.1"/>
    </source>
</evidence>
<organism evidence="2 3">
    <name type="scientific">Postia placenta MAD-698-R-SB12</name>
    <dbReference type="NCBI Taxonomy" id="670580"/>
    <lineage>
        <taxon>Eukaryota</taxon>
        <taxon>Fungi</taxon>
        <taxon>Dikarya</taxon>
        <taxon>Basidiomycota</taxon>
        <taxon>Agaricomycotina</taxon>
        <taxon>Agaricomycetes</taxon>
        <taxon>Polyporales</taxon>
        <taxon>Adustoporiaceae</taxon>
        <taxon>Rhodonia</taxon>
    </lineage>
</organism>
<feature type="compositionally biased region" description="Low complexity" evidence="1">
    <location>
        <begin position="15"/>
        <end position="24"/>
    </location>
</feature>
<gene>
    <name evidence="2" type="ORF">POSPLADRAFT_1034042</name>
</gene>
<feature type="compositionally biased region" description="Polar residues" evidence="1">
    <location>
        <begin position="1"/>
        <end position="12"/>
    </location>
</feature>
<feature type="region of interest" description="Disordered" evidence="1">
    <location>
        <begin position="1"/>
        <end position="75"/>
    </location>
</feature>
<proteinExistence type="predicted"/>
<evidence type="ECO:0000256" key="1">
    <source>
        <dbReference type="SAM" id="MobiDB-lite"/>
    </source>
</evidence>
<accession>A0A1X6N1H6</accession>
<feature type="region of interest" description="Disordered" evidence="1">
    <location>
        <begin position="305"/>
        <end position="328"/>
    </location>
</feature>
<feature type="compositionally biased region" description="Basic residues" evidence="1">
    <location>
        <begin position="43"/>
        <end position="52"/>
    </location>
</feature>
<keyword evidence="3" id="KW-1185">Reference proteome</keyword>
<dbReference type="EMBL" id="KZ110597">
    <property type="protein sequence ID" value="OSX62481.1"/>
    <property type="molecule type" value="Genomic_DNA"/>
</dbReference>
<name>A0A1X6N1H6_9APHY</name>
<dbReference type="OrthoDB" id="2803839at2759"/>
<protein>
    <submittedName>
        <fullName evidence="2">Uncharacterized protein</fullName>
    </submittedName>
</protein>
<dbReference type="Proteomes" id="UP000194127">
    <property type="component" value="Unassembled WGS sequence"/>
</dbReference>
<dbReference type="RefSeq" id="XP_024339275.1">
    <property type="nucleotide sequence ID" value="XM_024476982.1"/>
</dbReference>
<sequence>MSEQPSSSQPATSEAAHSQHSQSANPFELMAAAMSGELPLPSRSKRSSKKRCHTNEDGNSHQYNEQEDANEDSPVGRQVKTFTQLLIVEDKLSQVIVTQRTWEPSKDLNDNIYNISWSVIYSSKLPAYKGNIPTTYVLNIVRLRGYDLPPNIEQNPAAWKKVVKCTRTCLTDVRSNSKKKFKLSIAAKDSKDQWTIYKLTKELIGKKKDVKISVPLCARVALMRAVYVINSSGTFWNNVDKELESLRASARNDPARLVKGFQYLLQLDHQTYGVDDNMMDSVDEDVGEWQQSVDDIVGGLITHDGPLPFSDVEENDNDKENSSDELDD</sequence>
<dbReference type="AlphaFoldDB" id="A0A1X6N1H6"/>
<feature type="compositionally biased region" description="Acidic residues" evidence="1">
    <location>
        <begin position="311"/>
        <end position="328"/>
    </location>
</feature>
<evidence type="ECO:0000313" key="3">
    <source>
        <dbReference type="Proteomes" id="UP000194127"/>
    </source>
</evidence>
<dbReference type="GeneID" id="36321932"/>